<dbReference type="GO" id="GO:0005576">
    <property type="term" value="C:extracellular region"/>
    <property type="evidence" value="ECO:0007669"/>
    <property type="project" value="UniProtKB-SubCell"/>
</dbReference>
<dbReference type="AlphaFoldDB" id="A0A9P6F517"/>
<gene>
    <name evidence="5" type="ORF">EC957_001257</name>
</gene>
<proteinExistence type="predicted"/>
<dbReference type="GO" id="GO:0043657">
    <property type="term" value="C:host cell"/>
    <property type="evidence" value="ECO:0007669"/>
    <property type="project" value="UniProtKB-SubCell"/>
</dbReference>
<dbReference type="InterPro" id="IPR045379">
    <property type="entry name" value="Crinkler_N"/>
</dbReference>
<protein>
    <recommendedName>
        <fullName evidence="4">Crinkler effector protein N-terminal domain-containing protein</fullName>
    </recommendedName>
</protein>
<reference evidence="5" key="1">
    <citation type="journal article" date="2020" name="Fungal Divers.">
        <title>Resolving the Mortierellaceae phylogeny through synthesis of multi-gene phylogenetics and phylogenomics.</title>
        <authorList>
            <person name="Vandepol N."/>
            <person name="Liber J."/>
            <person name="Desiro A."/>
            <person name="Na H."/>
            <person name="Kennedy M."/>
            <person name="Barry K."/>
            <person name="Grigoriev I.V."/>
            <person name="Miller A.N."/>
            <person name="O'Donnell K."/>
            <person name="Stajich J.E."/>
            <person name="Bonito G."/>
        </authorList>
    </citation>
    <scope>NUCLEOTIDE SEQUENCE</scope>
    <source>
        <strain evidence="5">NRRL 2591</strain>
    </source>
</reference>
<dbReference type="Proteomes" id="UP000723463">
    <property type="component" value="Unassembled WGS sequence"/>
</dbReference>
<sequence length="120" mass="13582">MVSSITLFVVLSGDTKYESFSIDIDPNKTVGHLKQLIKEANPTGLSDIDVWKLPVWIVGIPFSEFDNQTIRLRDYTRAPAPILPYEYVRDVMGPTTDAEIIHPEAYGLHRKQADSPPREQ</sequence>
<keyword evidence="6" id="KW-1185">Reference proteome</keyword>
<feature type="domain" description="Crinkler effector protein N-terminal" evidence="4">
    <location>
        <begin position="5"/>
        <end position="96"/>
    </location>
</feature>
<evidence type="ECO:0000313" key="6">
    <source>
        <dbReference type="Proteomes" id="UP000723463"/>
    </source>
</evidence>
<dbReference type="Pfam" id="PF20147">
    <property type="entry name" value="Crinkler"/>
    <property type="match status" value="1"/>
</dbReference>
<comment type="subcellular location">
    <subcellularLocation>
        <location evidence="1">Host cell</location>
    </subcellularLocation>
    <subcellularLocation>
        <location evidence="2">Secreted</location>
    </subcellularLocation>
</comment>
<comment type="caution">
    <text evidence="5">The sequence shown here is derived from an EMBL/GenBank/DDBJ whole genome shotgun (WGS) entry which is preliminary data.</text>
</comment>
<evidence type="ECO:0000256" key="1">
    <source>
        <dbReference type="ARBA" id="ARBA00004340"/>
    </source>
</evidence>
<evidence type="ECO:0000256" key="2">
    <source>
        <dbReference type="ARBA" id="ARBA00004613"/>
    </source>
</evidence>
<name>A0A9P6F517_9FUNG</name>
<evidence type="ECO:0000259" key="4">
    <source>
        <dbReference type="Pfam" id="PF20147"/>
    </source>
</evidence>
<evidence type="ECO:0000313" key="5">
    <source>
        <dbReference type="EMBL" id="KAF9543112.1"/>
    </source>
</evidence>
<accession>A0A9P6F517</accession>
<keyword evidence="3" id="KW-0964">Secreted</keyword>
<evidence type="ECO:0000256" key="3">
    <source>
        <dbReference type="ARBA" id="ARBA00022525"/>
    </source>
</evidence>
<dbReference type="EMBL" id="JAAAXW010000121">
    <property type="protein sequence ID" value="KAF9543112.1"/>
    <property type="molecule type" value="Genomic_DNA"/>
</dbReference>
<organism evidence="5 6">
    <name type="scientific">Mortierella hygrophila</name>
    <dbReference type="NCBI Taxonomy" id="979708"/>
    <lineage>
        <taxon>Eukaryota</taxon>
        <taxon>Fungi</taxon>
        <taxon>Fungi incertae sedis</taxon>
        <taxon>Mucoromycota</taxon>
        <taxon>Mortierellomycotina</taxon>
        <taxon>Mortierellomycetes</taxon>
        <taxon>Mortierellales</taxon>
        <taxon>Mortierellaceae</taxon>
        <taxon>Mortierella</taxon>
    </lineage>
</organism>